<evidence type="ECO:0000256" key="1">
    <source>
        <dbReference type="SAM" id="Phobius"/>
    </source>
</evidence>
<dbReference type="Proteomes" id="UP000694300">
    <property type="component" value="Unassembled WGS sequence"/>
</dbReference>
<feature type="transmembrane region" description="Helical" evidence="1">
    <location>
        <begin position="333"/>
        <end position="354"/>
    </location>
</feature>
<evidence type="ECO:0000313" key="2">
    <source>
        <dbReference type="EMBL" id="MBW0127712.1"/>
    </source>
</evidence>
<name>A0ABS6U655_9PSEU</name>
<feature type="transmembrane region" description="Helical" evidence="1">
    <location>
        <begin position="57"/>
        <end position="74"/>
    </location>
</feature>
<feature type="transmembrane region" description="Helical" evidence="1">
    <location>
        <begin position="155"/>
        <end position="173"/>
    </location>
</feature>
<gene>
    <name evidence="2" type="ORF">I4I82_08440</name>
</gene>
<feature type="transmembrane region" description="Helical" evidence="1">
    <location>
        <begin position="28"/>
        <end position="45"/>
    </location>
</feature>
<keyword evidence="3" id="KW-1185">Reference proteome</keyword>
<protein>
    <recommendedName>
        <fullName evidence="4">4-amino-4-deoxy-L-arabinose transferase-like glycosyltransferase</fullName>
    </recommendedName>
</protein>
<accession>A0ABS6U655</accession>
<dbReference type="RefSeq" id="WP_218590163.1">
    <property type="nucleotide sequence ID" value="NZ_JADQDE010000025.1"/>
</dbReference>
<dbReference type="EMBL" id="JADQDF010000001">
    <property type="protein sequence ID" value="MBW0127712.1"/>
    <property type="molecule type" value="Genomic_DNA"/>
</dbReference>
<evidence type="ECO:0008006" key="4">
    <source>
        <dbReference type="Google" id="ProtNLM"/>
    </source>
</evidence>
<feature type="transmembrane region" description="Helical" evidence="1">
    <location>
        <begin position="361"/>
        <end position="380"/>
    </location>
</feature>
<feature type="transmembrane region" description="Helical" evidence="1">
    <location>
        <begin position="193"/>
        <end position="210"/>
    </location>
</feature>
<sequence length="537" mass="55863">MTGVVARAGAVGGGRGAGHPPTGSRWDHLWAVVPFLAVSVLTFHYSPDDALITARYARNVLSGAGLAFNAGVPVEGFSSPLHLALTVGSALLPGGVVLLKMKLMSIVFGVLTCVASVRLVRAVGVPHWAQVVALVAVGASWPLAVSATNGLETSLVAFLTTLLVALLVGGGGERRPGTTAALATALALARPESIGMVLVLALAAAVPGGAGAGRRSAWVLAPLLAVAATTALRLAHFGALLPNTYYAKEEGLLEGLASGARYIRKSQPVWDVLGRPGADASLLVLAALVGVGTVVAWRRRHLVPLPAVVLFQGAFVLRSGGDWMRGARFLAPVIPSITVLVVVGLVAVVGGSVARGRWAPAGLLVAVVLAVTCWPVTSAWSPVWRAGGVDDRTLIENGNSDFDGAFSRLWATAPDQVACLGPGQSAAFSEMGHFGFALPHLQIVDVRGLTDAELARTADAEVRNFYGIVDERWFEPASSVGRVLLERRPEMILSIDSDPQVAPLGGAYRLVRSIEWGWNNPLSVYERADFSCGPAPS</sequence>
<keyword evidence="1" id="KW-0472">Membrane</keyword>
<keyword evidence="1" id="KW-1133">Transmembrane helix</keyword>
<feature type="transmembrane region" description="Helical" evidence="1">
    <location>
        <begin position="129"/>
        <end position="148"/>
    </location>
</feature>
<reference evidence="2 3" key="1">
    <citation type="submission" date="2020-11" db="EMBL/GenBank/DDBJ databases">
        <title>Pseudonocardia abyssalis sp. nov. and Pseudonocardia oceani sp. nov., description and phylogenomic analysis of two novel actinomycetes isolated from the deep Southern Ocean.</title>
        <authorList>
            <person name="Parra J."/>
        </authorList>
    </citation>
    <scope>NUCLEOTIDE SEQUENCE [LARGE SCALE GENOMIC DNA]</scope>
    <source>
        <strain evidence="3">KRD185</strain>
    </source>
</reference>
<organism evidence="2 3">
    <name type="scientific">Pseudonocardia oceani</name>
    <dbReference type="NCBI Taxonomy" id="2792013"/>
    <lineage>
        <taxon>Bacteria</taxon>
        <taxon>Bacillati</taxon>
        <taxon>Actinomycetota</taxon>
        <taxon>Actinomycetes</taxon>
        <taxon>Pseudonocardiales</taxon>
        <taxon>Pseudonocardiaceae</taxon>
        <taxon>Pseudonocardia</taxon>
    </lineage>
</organism>
<proteinExistence type="predicted"/>
<feature type="transmembrane region" description="Helical" evidence="1">
    <location>
        <begin position="302"/>
        <end position="321"/>
    </location>
</feature>
<comment type="caution">
    <text evidence="2">The sequence shown here is derived from an EMBL/GenBank/DDBJ whole genome shotgun (WGS) entry which is preliminary data.</text>
</comment>
<evidence type="ECO:0000313" key="3">
    <source>
        <dbReference type="Proteomes" id="UP000694300"/>
    </source>
</evidence>
<keyword evidence="1" id="KW-0812">Transmembrane</keyword>
<feature type="transmembrane region" description="Helical" evidence="1">
    <location>
        <begin position="280"/>
        <end position="297"/>
    </location>
</feature>